<evidence type="ECO:0000313" key="6">
    <source>
        <dbReference type="EMBL" id="MBD2866084.1"/>
    </source>
</evidence>
<dbReference type="GO" id="GO:0008747">
    <property type="term" value="F:N-acetylneuraminate lyase activity"/>
    <property type="evidence" value="ECO:0007669"/>
    <property type="project" value="TreeGrafter"/>
</dbReference>
<dbReference type="AlphaFoldDB" id="A0A927CDI9"/>
<dbReference type="EMBL" id="JACXJA010000052">
    <property type="protein sequence ID" value="MBD2866084.1"/>
    <property type="molecule type" value="Genomic_DNA"/>
</dbReference>
<dbReference type="PANTHER" id="PTHR42849">
    <property type="entry name" value="N-ACETYLNEURAMINATE LYASE"/>
    <property type="match status" value="1"/>
</dbReference>
<keyword evidence="2" id="KW-0704">Schiff base</keyword>
<dbReference type="PRINTS" id="PR00146">
    <property type="entry name" value="DHPICSNTHASE"/>
</dbReference>
<gene>
    <name evidence="6" type="ORF">IDH45_29275</name>
</gene>
<organism evidence="6 7">
    <name type="scientific">Paenibacillus oceani</name>
    <dbReference type="NCBI Taxonomy" id="2772510"/>
    <lineage>
        <taxon>Bacteria</taxon>
        <taxon>Bacillati</taxon>
        <taxon>Bacillota</taxon>
        <taxon>Bacilli</taxon>
        <taxon>Bacillales</taxon>
        <taxon>Paenibacillaceae</taxon>
        <taxon>Paenibacillus</taxon>
    </lineage>
</organism>
<dbReference type="InterPro" id="IPR020624">
    <property type="entry name" value="Schiff_base-form_aldolases_CS"/>
</dbReference>
<evidence type="ECO:0000256" key="1">
    <source>
        <dbReference type="ARBA" id="ARBA00023239"/>
    </source>
</evidence>
<dbReference type="Gene3D" id="3.20.20.70">
    <property type="entry name" value="Aldolase class I"/>
    <property type="match status" value="1"/>
</dbReference>
<dbReference type="SUPFAM" id="SSF51569">
    <property type="entry name" value="Aldolase"/>
    <property type="match status" value="1"/>
</dbReference>
<name>A0A927CDI9_9BACL</name>
<reference evidence="6" key="1">
    <citation type="submission" date="2020-09" db="EMBL/GenBank/DDBJ databases">
        <title>A novel bacterium of genus Paenibacillus, isolated from South China Sea.</title>
        <authorList>
            <person name="Huang H."/>
            <person name="Mo K."/>
            <person name="Hu Y."/>
        </authorList>
    </citation>
    <scope>NUCLEOTIDE SEQUENCE</scope>
    <source>
        <strain evidence="6">IB182363</strain>
    </source>
</reference>
<dbReference type="Pfam" id="PF00701">
    <property type="entry name" value="DHDPS"/>
    <property type="match status" value="1"/>
</dbReference>
<feature type="binding site" evidence="5">
    <location>
        <position position="195"/>
    </location>
    <ligand>
        <name>pyruvate</name>
        <dbReference type="ChEBI" id="CHEBI:15361"/>
    </ligand>
</feature>
<accession>A0A927CDI9</accession>
<protein>
    <submittedName>
        <fullName evidence="6">Dihydrodipicolinate synthase family protein</fullName>
    </submittedName>
</protein>
<dbReference type="InterPro" id="IPR002220">
    <property type="entry name" value="DapA-like"/>
</dbReference>
<feature type="active site" description="Schiff-base intermediate with substrate" evidence="4">
    <location>
        <position position="153"/>
    </location>
</feature>
<comment type="similarity">
    <text evidence="3">Belongs to the DapA family.</text>
</comment>
<dbReference type="GO" id="GO:0005829">
    <property type="term" value="C:cytosol"/>
    <property type="evidence" value="ECO:0007669"/>
    <property type="project" value="TreeGrafter"/>
</dbReference>
<dbReference type="GO" id="GO:0019262">
    <property type="term" value="P:N-acetylneuraminate catabolic process"/>
    <property type="evidence" value="ECO:0007669"/>
    <property type="project" value="TreeGrafter"/>
</dbReference>
<evidence type="ECO:0000256" key="4">
    <source>
        <dbReference type="PIRSR" id="PIRSR001365-1"/>
    </source>
</evidence>
<keyword evidence="1 3" id="KW-0456">Lyase</keyword>
<dbReference type="PANTHER" id="PTHR42849:SF1">
    <property type="entry name" value="N-ACETYLNEURAMINATE LYASE"/>
    <property type="match status" value="1"/>
</dbReference>
<feature type="active site" description="Proton donor/acceptor" evidence="4">
    <location>
        <position position="125"/>
    </location>
</feature>
<dbReference type="Proteomes" id="UP000639396">
    <property type="component" value="Unassembled WGS sequence"/>
</dbReference>
<dbReference type="InterPro" id="IPR013785">
    <property type="entry name" value="Aldolase_TIM"/>
</dbReference>
<evidence type="ECO:0000256" key="5">
    <source>
        <dbReference type="PIRSR" id="PIRSR001365-2"/>
    </source>
</evidence>
<feature type="binding site" evidence="5">
    <location>
        <position position="37"/>
    </location>
    <ligand>
        <name>pyruvate</name>
        <dbReference type="ChEBI" id="CHEBI:15361"/>
    </ligand>
</feature>
<dbReference type="PROSITE" id="PS00665">
    <property type="entry name" value="DHDPS_1"/>
    <property type="match status" value="1"/>
</dbReference>
<keyword evidence="7" id="KW-1185">Reference proteome</keyword>
<evidence type="ECO:0000256" key="3">
    <source>
        <dbReference type="PIRNR" id="PIRNR001365"/>
    </source>
</evidence>
<evidence type="ECO:0000313" key="7">
    <source>
        <dbReference type="Proteomes" id="UP000639396"/>
    </source>
</evidence>
<evidence type="ECO:0000256" key="2">
    <source>
        <dbReference type="ARBA" id="ARBA00023270"/>
    </source>
</evidence>
<proteinExistence type="inferred from homology"/>
<dbReference type="SMART" id="SM01130">
    <property type="entry name" value="DHDPS"/>
    <property type="match status" value="1"/>
</dbReference>
<sequence length="293" mass="32088">MNACYDEQGEVNPGAIRKLASHYTSLGVTGLYIAGSTGEGMVQSMEERKLVLQSVMEAVGGETTVIAHIGAASTRESAELAGHAERVGADAISAVPSIYYNIPESGVERHWRTIIESVSLPFIMYHIPQTTGFRVSLELLRRMAKLDKVIGIKVTTESAYQLQQFKMAGGDRFLVFNGPDEQYLAGRLMGADGGIGGTYGVMPELFLQIERCLSEGLIREAQSWQFKVNEIIAELLQLPLYAACKAILELQGFNCGRPRSPLEPLSEEGRRQAAAIYEKIVRFTAETKQAGRP</sequence>
<dbReference type="PIRSF" id="PIRSF001365">
    <property type="entry name" value="DHDPS"/>
    <property type="match status" value="1"/>
</dbReference>
<comment type="caution">
    <text evidence="6">The sequence shown here is derived from an EMBL/GenBank/DDBJ whole genome shotgun (WGS) entry which is preliminary data.</text>
</comment>